<dbReference type="Proteomes" id="UP000537326">
    <property type="component" value="Unassembled WGS sequence"/>
</dbReference>
<comment type="caution">
    <text evidence="1">The sequence shown here is derived from an EMBL/GenBank/DDBJ whole genome shotgun (WGS) entry which is preliminary data.</text>
</comment>
<dbReference type="RefSeq" id="WP_179530211.1">
    <property type="nucleotide sequence ID" value="NZ_BAAAPP010000012.1"/>
</dbReference>
<dbReference type="AlphaFoldDB" id="A0A7Y9YDX3"/>
<accession>A0A7Y9YDX3</accession>
<sequence length="169" mass="18783">MIAPDGLPWGRLKQPDRLSCGAAVLVVARMLSDEVYAGRVLPRFAEEVLATHREVVGWWPRALGTPPWALLRHLPGRHRLTRPDFAAVLAAAEHDPVPVYVGTRVLPRHVVLVVAAAHGTWVVYDPARGGLVTVDAEQHAQDRLPFGRWHHAWWALVPRATPGARPRTR</sequence>
<evidence type="ECO:0000313" key="1">
    <source>
        <dbReference type="EMBL" id="NYI09197.1"/>
    </source>
</evidence>
<protein>
    <recommendedName>
        <fullName evidence="3">Peptidase_C39 like family protein</fullName>
    </recommendedName>
</protein>
<organism evidence="1 2">
    <name type="scientific">Nocardioides marinus</name>
    <dbReference type="NCBI Taxonomy" id="374514"/>
    <lineage>
        <taxon>Bacteria</taxon>
        <taxon>Bacillati</taxon>
        <taxon>Actinomycetota</taxon>
        <taxon>Actinomycetes</taxon>
        <taxon>Propionibacteriales</taxon>
        <taxon>Nocardioidaceae</taxon>
        <taxon>Nocardioides</taxon>
    </lineage>
</organism>
<evidence type="ECO:0008006" key="3">
    <source>
        <dbReference type="Google" id="ProtNLM"/>
    </source>
</evidence>
<dbReference type="EMBL" id="JACBZI010000001">
    <property type="protein sequence ID" value="NYI09197.1"/>
    <property type="molecule type" value="Genomic_DNA"/>
</dbReference>
<proteinExistence type="predicted"/>
<evidence type="ECO:0000313" key="2">
    <source>
        <dbReference type="Proteomes" id="UP000537326"/>
    </source>
</evidence>
<name>A0A7Y9YDX3_9ACTN</name>
<reference evidence="1 2" key="1">
    <citation type="submission" date="2020-07" db="EMBL/GenBank/DDBJ databases">
        <title>Sequencing the genomes of 1000 actinobacteria strains.</title>
        <authorList>
            <person name="Klenk H.-P."/>
        </authorList>
    </citation>
    <scope>NUCLEOTIDE SEQUENCE [LARGE SCALE GENOMIC DNA]</scope>
    <source>
        <strain evidence="1 2">DSM 18248</strain>
    </source>
</reference>
<gene>
    <name evidence="1" type="ORF">BKA05_000712</name>
</gene>
<keyword evidence="2" id="KW-1185">Reference proteome</keyword>